<protein>
    <submittedName>
        <fullName evidence="2">40-residue YVTN family beta-propeller repeat protein</fullName>
    </submittedName>
</protein>
<proteinExistence type="predicted"/>
<reference evidence="2" key="1">
    <citation type="submission" date="2006-10" db="EMBL/GenBank/DDBJ databases">
        <title>Complete sequence of Solibacter usitatus Ellin6076.</title>
        <authorList>
            <consortium name="US DOE Joint Genome Institute"/>
            <person name="Copeland A."/>
            <person name="Lucas S."/>
            <person name="Lapidus A."/>
            <person name="Barry K."/>
            <person name="Detter J.C."/>
            <person name="Glavina del Rio T."/>
            <person name="Hammon N."/>
            <person name="Israni S."/>
            <person name="Dalin E."/>
            <person name="Tice H."/>
            <person name="Pitluck S."/>
            <person name="Thompson L.S."/>
            <person name="Brettin T."/>
            <person name="Bruce D."/>
            <person name="Han C."/>
            <person name="Tapia R."/>
            <person name="Gilna P."/>
            <person name="Schmutz J."/>
            <person name="Larimer F."/>
            <person name="Land M."/>
            <person name="Hauser L."/>
            <person name="Kyrpides N."/>
            <person name="Mikhailova N."/>
            <person name="Janssen P.H."/>
            <person name="Kuske C.R."/>
            <person name="Richardson P."/>
        </authorList>
    </citation>
    <scope>NUCLEOTIDE SEQUENCE</scope>
    <source>
        <strain evidence="2">Ellin6076</strain>
    </source>
</reference>
<dbReference type="Pfam" id="PF02239">
    <property type="entry name" value="Cytochrom_D1"/>
    <property type="match status" value="1"/>
</dbReference>
<dbReference type="eggNOG" id="COG3391">
    <property type="taxonomic scope" value="Bacteria"/>
</dbReference>
<evidence type="ECO:0000313" key="2">
    <source>
        <dbReference type="EMBL" id="ABJ88153.1"/>
    </source>
</evidence>
<dbReference type="AlphaFoldDB" id="Q01QB7"/>
<dbReference type="NCBIfam" id="TIGR02276">
    <property type="entry name" value="beta_rpt_yvtn"/>
    <property type="match status" value="1"/>
</dbReference>
<feature type="chain" id="PRO_5004162472" evidence="1">
    <location>
        <begin position="20"/>
        <end position="322"/>
    </location>
</feature>
<dbReference type="InterPro" id="IPR011964">
    <property type="entry name" value="YVTN_b-propeller_repeat"/>
</dbReference>
<gene>
    <name evidence="2" type="ordered locus">Acid_7242</name>
</gene>
<dbReference type="EMBL" id="CP000473">
    <property type="protein sequence ID" value="ABJ88153.1"/>
    <property type="molecule type" value="Genomic_DNA"/>
</dbReference>
<name>Q01QB7_SOLUE</name>
<dbReference type="STRING" id="234267.Acid_7242"/>
<dbReference type="HOGENOM" id="CLU_009318_3_0_0"/>
<sequence precursor="true">MRLVHCAATLLTLAGLLPAADTPAVALIVGNKEENSLTIVDPDSGKVVARMPTGEGPHEVAVSADGKLAFVANYGTAQAPGSTISVIDLVGQKELRKVSLGPLRRPHGLAVSGGKVYFTAEANRLVGRYDPASNQIDWLMGTGQGTTHMVIAGPAPDQLFTANIGGDSISVIERNTVTAIPVGKGPEAIDLSPDGKELWTAHSRDGGVSIIDVPSKKVVQTLSLGTKRSNRLKFTPDGKRVLITDLDAGELLVLDAASRKEIQRVKLGKTPEGILISRDGARAYVCVAGDDQIAVIDLKTLQVTGHLTTGKGPDGMAWAVRQ</sequence>
<dbReference type="PANTHER" id="PTHR47197:SF3">
    <property type="entry name" value="DIHYDRO-HEME D1 DEHYDROGENASE"/>
    <property type="match status" value="1"/>
</dbReference>
<accession>Q01QB7</accession>
<feature type="signal peptide" evidence="1">
    <location>
        <begin position="1"/>
        <end position="19"/>
    </location>
</feature>
<keyword evidence="1" id="KW-0732">Signal</keyword>
<dbReference type="Gene3D" id="2.130.10.10">
    <property type="entry name" value="YVTN repeat-like/Quinoprotein amine dehydrogenase"/>
    <property type="match status" value="2"/>
</dbReference>
<dbReference type="InterPro" id="IPR051200">
    <property type="entry name" value="Host-pathogen_enzymatic-act"/>
</dbReference>
<dbReference type="OrthoDB" id="9770071at2"/>
<organism evidence="2">
    <name type="scientific">Solibacter usitatus (strain Ellin6076)</name>
    <dbReference type="NCBI Taxonomy" id="234267"/>
    <lineage>
        <taxon>Bacteria</taxon>
        <taxon>Pseudomonadati</taxon>
        <taxon>Acidobacteriota</taxon>
        <taxon>Terriglobia</taxon>
        <taxon>Bryobacterales</taxon>
        <taxon>Solibacteraceae</taxon>
        <taxon>Candidatus Solibacter</taxon>
    </lineage>
</organism>
<dbReference type="InterPro" id="IPR015943">
    <property type="entry name" value="WD40/YVTN_repeat-like_dom_sf"/>
</dbReference>
<dbReference type="InParanoid" id="Q01QB7"/>
<dbReference type="SUPFAM" id="SSF50974">
    <property type="entry name" value="Nitrous oxide reductase, N-terminal domain"/>
    <property type="match status" value="1"/>
</dbReference>
<evidence type="ECO:0000256" key="1">
    <source>
        <dbReference type="SAM" id="SignalP"/>
    </source>
</evidence>
<dbReference type="KEGG" id="sus:Acid_7242"/>
<dbReference type="PANTHER" id="PTHR47197">
    <property type="entry name" value="PROTEIN NIRF"/>
    <property type="match status" value="1"/>
</dbReference>
<dbReference type="InterPro" id="IPR011045">
    <property type="entry name" value="N2O_reductase_N"/>
</dbReference>